<evidence type="ECO:0008006" key="4">
    <source>
        <dbReference type="Google" id="ProtNLM"/>
    </source>
</evidence>
<dbReference type="KEGG" id="dni:HX89_05005"/>
<evidence type="ECO:0000256" key="1">
    <source>
        <dbReference type="SAM" id="MobiDB-lite"/>
    </source>
</evidence>
<protein>
    <recommendedName>
        <fullName evidence="4">YbjN domain-containing protein</fullName>
    </recommendedName>
</protein>
<feature type="compositionally biased region" description="Gly residues" evidence="1">
    <location>
        <begin position="171"/>
        <end position="181"/>
    </location>
</feature>
<organism evidence="2 3">
    <name type="scientific">Dermacoccus nishinomiyaensis</name>
    <dbReference type="NCBI Taxonomy" id="1274"/>
    <lineage>
        <taxon>Bacteria</taxon>
        <taxon>Bacillati</taxon>
        <taxon>Actinomycetota</taxon>
        <taxon>Actinomycetes</taxon>
        <taxon>Micrococcales</taxon>
        <taxon>Dermacoccaceae</taxon>
        <taxon>Dermacoccus</taxon>
    </lineage>
</organism>
<evidence type="ECO:0000313" key="2">
    <source>
        <dbReference type="EMBL" id="AIF40413.1"/>
    </source>
</evidence>
<sequence>MTDPTALPNFGQPAPTPGTGAGDTSGAASLTDKIVGILGGFGFNPQIDSDGDIMYSVEDQNLFVRVMEGEIALIRLFGQWQITDDITSDLTKRLNAANDVTLSLNIVKVGIARDMVVVSGEHLVTPDLDLEMVLPSTTQMILQATQLWHQSASSDGPHAAEGGVPAFAQPGEGGAPAGGQA</sequence>
<reference evidence="2 3" key="1">
    <citation type="submission" date="2014-07" db="EMBL/GenBank/DDBJ databases">
        <title>Genome Sequencing of Dermacoccus nishinomiyaensis.</title>
        <authorList>
            <person name="Hong K.W."/>
            <person name="Chan K.G."/>
        </authorList>
    </citation>
    <scope>NUCLEOTIDE SEQUENCE [LARGE SCALE GENOMIC DNA]</scope>
    <source>
        <strain evidence="2 3">M25</strain>
    </source>
</reference>
<dbReference type="RefSeq" id="WP_038567429.1">
    <property type="nucleotide sequence ID" value="NZ_CP008889.1"/>
</dbReference>
<keyword evidence="3" id="KW-1185">Reference proteome</keyword>
<dbReference type="eggNOG" id="ENOG50335TG">
    <property type="taxonomic scope" value="Bacteria"/>
</dbReference>
<name>A0A075JK07_9MICO</name>
<gene>
    <name evidence="2" type="ORF">HX89_05005</name>
</gene>
<dbReference type="AlphaFoldDB" id="A0A075JK07"/>
<proteinExistence type="predicted"/>
<feature type="region of interest" description="Disordered" evidence="1">
    <location>
        <begin position="152"/>
        <end position="181"/>
    </location>
</feature>
<dbReference type="GeneID" id="41840548"/>
<dbReference type="Proteomes" id="UP000027986">
    <property type="component" value="Chromosome"/>
</dbReference>
<accession>A0A075JK07</accession>
<dbReference type="HOGENOM" id="CLU_1486759_0_0_11"/>
<feature type="region of interest" description="Disordered" evidence="1">
    <location>
        <begin position="1"/>
        <end position="26"/>
    </location>
</feature>
<evidence type="ECO:0000313" key="3">
    <source>
        <dbReference type="Proteomes" id="UP000027986"/>
    </source>
</evidence>
<dbReference type="EMBL" id="CP008889">
    <property type="protein sequence ID" value="AIF40413.1"/>
    <property type="molecule type" value="Genomic_DNA"/>
</dbReference>